<evidence type="ECO:0000256" key="3">
    <source>
        <dbReference type="ARBA" id="ARBA00022614"/>
    </source>
</evidence>
<evidence type="ECO:0000256" key="7">
    <source>
        <dbReference type="ARBA" id="ARBA00022989"/>
    </source>
</evidence>
<feature type="non-terminal residue" evidence="12">
    <location>
        <position position="260"/>
    </location>
</feature>
<feature type="compositionally biased region" description="Basic and acidic residues" evidence="10">
    <location>
        <begin position="146"/>
        <end position="167"/>
    </location>
</feature>
<dbReference type="InterPro" id="IPR001611">
    <property type="entry name" value="Leu-rich_rpt"/>
</dbReference>
<dbReference type="AlphaFoldDB" id="A0AA38FS51"/>
<keyword evidence="8 11" id="KW-0472">Membrane</keyword>
<evidence type="ECO:0000256" key="10">
    <source>
        <dbReference type="SAM" id="MobiDB-lite"/>
    </source>
</evidence>
<feature type="transmembrane region" description="Helical" evidence="11">
    <location>
        <begin position="176"/>
        <end position="199"/>
    </location>
</feature>
<evidence type="ECO:0000256" key="5">
    <source>
        <dbReference type="ARBA" id="ARBA00022729"/>
    </source>
</evidence>
<sequence length="260" mass="29013">STYVEKIIIRSKGLDLEYVRSLSLVKCLDLSSNNIAGPIPQGIGSLMGLIILNISRNHISGVIPESMGKMVVLESLDISRNQISGKIPVELLNLTFLSFLDLSSNHLSGMIPQGMQFSTFEVSSFSNNSGLCGYPLNVTCWPSSPTHEREPKQNERAPRQGEVGRDKEQGREGIDYFIVLVGTSFGMGVSVIIAPLLVLKKRRRSFFESLDRILVWVVDFVTCCDKLQITAMLREEEDTLPSEESRKSKRFCVHCTQIDK</sequence>
<keyword evidence="7 11" id="KW-1133">Transmembrane helix</keyword>
<keyword evidence="5" id="KW-0732">Signal</keyword>
<keyword evidence="6" id="KW-0677">Repeat</keyword>
<protein>
    <submittedName>
        <fullName evidence="12">Uncharacterized protein</fullName>
    </submittedName>
</protein>
<keyword evidence="9" id="KW-0325">Glycoprotein</keyword>
<dbReference type="InterPro" id="IPR032675">
    <property type="entry name" value="LRR_dom_sf"/>
</dbReference>
<proteinExistence type="inferred from homology"/>
<dbReference type="InterPro" id="IPR046956">
    <property type="entry name" value="RLP23-like"/>
</dbReference>
<dbReference type="Pfam" id="PF00560">
    <property type="entry name" value="LRR_1"/>
    <property type="match status" value="1"/>
</dbReference>
<dbReference type="Proteomes" id="UP000824469">
    <property type="component" value="Unassembled WGS sequence"/>
</dbReference>
<keyword evidence="13" id="KW-1185">Reference proteome</keyword>
<comment type="caution">
    <text evidence="12">The sequence shown here is derived from an EMBL/GenBank/DDBJ whole genome shotgun (WGS) entry which is preliminary data.</text>
</comment>
<feature type="non-terminal residue" evidence="12">
    <location>
        <position position="1"/>
    </location>
</feature>
<dbReference type="Gene3D" id="3.80.10.10">
    <property type="entry name" value="Ribonuclease Inhibitor"/>
    <property type="match status" value="1"/>
</dbReference>
<evidence type="ECO:0000256" key="2">
    <source>
        <dbReference type="ARBA" id="ARBA00009592"/>
    </source>
</evidence>
<dbReference type="PRINTS" id="PR00019">
    <property type="entry name" value="LEURICHRPT"/>
</dbReference>
<evidence type="ECO:0000256" key="6">
    <source>
        <dbReference type="ARBA" id="ARBA00022737"/>
    </source>
</evidence>
<evidence type="ECO:0000256" key="8">
    <source>
        <dbReference type="ARBA" id="ARBA00023136"/>
    </source>
</evidence>
<gene>
    <name evidence="12" type="ORF">KI387_037387</name>
</gene>
<evidence type="ECO:0000256" key="9">
    <source>
        <dbReference type="ARBA" id="ARBA00023180"/>
    </source>
</evidence>
<evidence type="ECO:0000313" key="12">
    <source>
        <dbReference type="EMBL" id="KAH9309476.1"/>
    </source>
</evidence>
<keyword evidence="4 11" id="KW-0812">Transmembrane</keyword>
<evidence type="ECO:0000256" key="1">
    <source>
        <dbReference type="ARBA" id="ARBA00004479"/>
    </source>
</evidence>
<comment type="subcellular location">
    <subcellularLocation>
        <location evidence="1">Membrane</location>
        <topology evidence="1">Single-pass type I membrane protein</topology>
    </subcellularLocation>
</comment>
<dbReference type="SUPFAM" id="SSF52058">
    <property type="entry name" value="L domain-like"/>
    <property type="match status" value="1"/>
</dbReference>
<dbReference type="PANTHER" id="PTHR48063:SF96">
    <property type="entry name" value="LEUCINE-RICH REPEAT-CONTAINING N-TERMINAL PLANT-TYPE DOMAIN-CONTAINING PROTEIN"/>
    <property type="match status" value="1"/>
</dbReference>
<dbReference type="OMA" id="XPLAKSC"/>
<evidence type="ECO:0000313" key="13">
    <source>
        <dbReference type="Proteomes" id="UP000824469"/>
    </source>
</evidence>
<feature type="region of interest" description="Disordered" evidence="10">
    <location>
        <begin position="143"/>
        <end position="167"/>
    </location>
</feature>
<comment type="similarity">
    <text evidence="2">Belongs to the RLP family.</text>
</comment>
<accession>A0AA38FS51</accession>
<name>A0AA38FS51_TAXCH</name>
<keyword evidence="3" id="KW-0433">Leucine-rich repeat</keyword>
<dbReference type="EMBL" id="JAHRHJ020000007">
    <property type="protein sequence ID" value="KAH9309476.1"/>
    <property type="molecule type" value="Genomic_DNA"/>
</dbReference>
<dbReference type="Pfam" id="PF13855">
    <property type="entry name" value="LRR_8"/>
    <property type="match status" value="1"/>
</dbReference>
<dbReference type="PANTHER" id="PTHR48063">
    <property type="entry name" value="LRR RECEPTOR-LIKE KINASE"/>
    <property type="match status" value="1"/>
</dbReference>
<dbReference type="FunFam" id="3.80.10.10:FF:000111">
    <property type="entry name" value="LRR receptor-like serine/threonine-protein kinase ERECTA"/>
    <property type="match status" value="1"/>
</dbReference>
<dbReference type="GO" id="GO:0016020">
    <property type="term" value="C:membrane"/>
    <property type="evidence" value="ECO:0007669"/>
    <property type="project" value="UniProtKB-SubCell"/>
</dbReference>
<reference evidence="12 13" key="1">
    <citation type="journal article" date="2021" name="Nat. Plants">
        <title>The Taxus genome provides insights into paclitaxel biosynthesis.</title>
        <authorList>
            <person name="Xiong X."/>
            <person name="Gou J."/>
            <person name="Liao Q."/>
            <person name="Li Y."/>
            <person name="Zhou Q."/>
            <person name="Bi G."/>
            <person name="Li C."/>
            <person name="Du R."/>
            <person name="Wang X."/>
            <person name="Sun T."/>
            <person name="Guo L."/>
            <person name="Liang H."/>
            <person name="Lu P."/>
            <person name="Wu Y."/>
            <person name="Zhang Z."/>
            <person name="Ro D.K."/>
            <person name="Shang Y."/>
            <person name="Huang S."/>
            <person name="Yan J."/>
        </authorList>
    </citation>
    <scope>NUCLEOTIDE SEQUENCE [LARGE SCALE GENOMIC DNA]</scope>
    <source>
        <strain evidence="12">Ta-2019</strain>
    </source>
</reference>
<evidence type="ECO:0000256" key="4">
    <source>
        <dbReference type="ARBA" id="ARBA00022692"/>
    </source>
</evidence>
<organism evidence="12 13">
    <name type="scientific">Taxus chinensis</name>
    <name type="common">Chinese yew</name>
    <name type="synonym">Taxus wallichiana var. chinensis</name>
    <dbReference type="NCBI Taxonomy" id="29808"/>
    <lineage>
        <taxon>Eukaryota</taxon>
        <taxon>Viridiplantae</taxon>
        <taxon>Streptophyta</taxon>
        <taxon>Embryophyta</taxon>
        <taxon>Tracheophyta</taxon>
        <taxon>Spermatophyta</taxon>
        <taxon>Pinopsida</taxon>
        <taxon>Pinidae</taxon>
        <taxon>Conifers II</taxon>
        <taxon>Cupressales</taxon>
        <taxon>Taxaceae</taxon>
        <taxon>Taxus</taxon>
    </lineage>
</organism>
<evidence type="ECO:0000256" key="11">
    <source>
        <dbReference type="SAM" id="Phobius"/>
    </source>
</evidence>